<sequence length="100" mass="11228">MEVTISFTAAGRIEYSDDDDLAKSDHERQNKGLSVWLTTLTTNGLWFTCYTEYELTSPRANGCLSKRLAGKELSNPLIADDLLKIIWLSMYHGLTNLNIG</sequence>
<gene>
    <name evidence="1" type="ORF">Tco_0925669</name>
</gene>
<evidence type="ECO:0000313" key="1">
    <source>
        <dbReference type="EMBL" id="GJT35250.1"/>
    </source>
</evidence>
<dbReference type="Proteomes" id="UP001151760">
    <property type="component" value="Unassembled WGS sequence"/>
</dbReference>
<protein>
    <submittedName>
        <fullName evidence="1">Uncharacterized protein</fullName>
    </submittedName>
</protein>
<reference evidence="1" key="1">
    <citation type="journal article" date="2022" name="Int. J. Mol. Sci.">
        <title>Draft Genome of Tanacetum Coccineum: Genomic Comparison of Closely Related Tanacetum-Family Plants.</title>
        <authorList>
            <person name="Yamashiro T."/>
            <person name="Shiraishi A."/>
            <person name="Nakayama K."/>
            <person name="Satake H."/>
        </authorList>
    </citation>
    <scope>NUCLEOTIDE SEQUENCE</scope>
</reference>
<evidence type="ECO:0000313" key="2">
    <source>
        <dbReference type="Proteomes" id="UP001151760"/>
    </source>
</evidence>
<name>A0ABQ5D7J2_9ASTR</name>
<comment type="caution">
    <text evidence="1">The sequence shown here is derived from an EMBL/GenBank/DDBJ whole genome shotgun (WGS) entry which is preliminary data.</text>
</comment>
<dbReference type="EMBL" id="BQNB010015034">
    <property type="protein sequence ID" value="GJT35250.1"/>
    <property type="molecule type" value="Genomic_DNA"/>
</dbReference>
<organism evidence="1 2">
    <name type="scientific">Tanacetum coccineum</name>
    <dbReference type="NCBI Taxonomy" id="301880"/>
    <lineage>
        <taxon>Eukaryota</taxon>
        <taxon>Viridiplantae</taxon>
        <taxon>Streptophyta</taxon>
        <taxon>Embryophyta</taxon>
        <taxon>Tracheophyta</taxon>
        <taxon>Spermatophyta</taxon>
        <taxon>Magnoliopsida</taxon>
        <taxon>eudicotyledons</taxon>
        <taxon>Gunneridae</taxon>
        <taxon>Pentapetalae</taxon>
        <taxon>asterids</taxon>
        <taxon>campanulids</taxon>
        <taxon>Asterales</taxon>
        <taxon>Asteraceae</taxon>
        <taxon>Asteroideae</taxon>
        <taxon>Anthemideae</taxon>
        <taxon>Anthemidinae</taxon>
        <taxon>Tanacetum</taxon>
    </lineage>
</organism>
<reference evidence="1" key="2">
    <citation type="submission" date="2022-01" db="EMBL/GenBank/DDBJ databases">
        <authorList>
            <person name="Yamashiro T."/>
            <person name="Shiraishi A."/>
            <person name="Satake H."/>
            <person name="Nakayama K."/>
        </authorList>
    </citation>
    <scope>NUCLEOTIDE SEQUENCE</scope>
</reference>
<accession>A0ABQ5D7J2</accession>
<proteinExistence type="predicted"/>
<keyword evidence="2" id="KW-1185">Reference proteome</keyword>